<feature type="region of interest" description="Disordered" evidence="1">
    <location>
        <begin position="1106"/>
        <end position="1135"/>
    </location>
</feature>
<dbReference type="Proteomes" id="UP000676310">
    <property type="component" value="Unassembled WGS sequence"/>
</dbReference>
<evidence type="ECO:0000313" key="3">
    <source>
        <dbReference type="Proteomes" id="UP000676310"/>
    </source>
</evidence>
<feature type="region of interest" description="Disordered" evidence="1">
    <location>
        <begin position="294"/>
        <end position="380"/>
    </location>
</feature>
<evidence type="ECO:0000313" key="2">
    <source>
        <dbReference type="EMBL" id="CAG5144834.1"/>
    </source>
</evidence>
<keyword evidence="3" id="KW-1185">Reference proteome</keyword>
<evidence type="ECO:0000256" key="1">
    <source>
        <dbReference type="SAM" id="MobiDB-lite"/>
    </source>
</evidence>
<accession>A0A8J2N265</accession>
<dbReference type="GeneID" id="67012965"/>
<organism evidence="2 3">
    <name type="scientific">Alternaria atra</name>
    <dbReference type="NCBI Taxonomy" id="119953"/>
    <lineage>
        <taxon>Eukaryota</taxon>
        <taxon>Fungi</taxon>
        <taxon>Dikarya</taxon>
        <taxon>Ascomycota</taxon>
        <taxon>Pezizomycotina</taxon>
        <taxon>Dothideomycetes</taxon>
        <taxon>Pleosporomycetidae</taxon>
        <taxon>Pleosporales</taxon>
        <taxon>Pleosporineae</taxon>
        <taxon>Pleosporaceae</taxon>
        <taxon>Alternaria</taxon>
        <taxon>Alternaria sect. Ulocladioides</taxon>
    </lineage>
</organism>
<comment type="caution">
    <text evidence="2">The sequence shown here is derived from an EMBL/GenBank/DDBJ whole genome shotgun (WGS) entry which is preliminary data.</text>
</comment>
<dbReference type="AlphaFoldDB" id="A0A8J2N265"/>
<reference evidence="2" key="1">
    <citation type="submission" date="2021-05" db="EMBL/GenBank/DDBJ databases">
        <authorList>
            <person name="Stam R."/>
        </authorList>
    </citation>
    <scope>NUCLEOTIDE SEQUENCE</scope>
    <source>
        <strain evidence="2">CS162</strain>
    </source>
</reference>
<feature type="region of interest" description="Disordered" evidence="1">
    <location>
        <begin position="936"/>
        <end position="960"/>
    </location>
</feature>
<feature type="region of interest" description="Disordered" evidence="1">
    <location>
        <begin position="34"/>
        <end position="53"/>
    </location>
</feature>
<feature type="region of interest" description="Disordered" evidence="1">
    <location>
        <begin position="113"/>
        <end position="230"/>
    </location>
</feature>
<feature type="compositionally biased region" description="Basic and acidic residues" evidence="1">
    <location>
        <begin position="323"/>
        <end position="340"/>
    </location>
</feature>
<dbReference type="RefSeq" id="XP_043165144.1">
    <property type="nucleotide sequence ID" value="XM_043309209.1"/>
</dbReference>
<sequence length="1160" mass="130669">MTWWRRDPTFSPVQRYAQNILRSHEAALRTRCFSRTPSKSAQHEDNDGNKRPSGMSYLEWLQLQQYERWRKKLMDDPYQVLFGASNDMLSGKGLKDWEWISKSFPKWMLREMESHDDTKSSSKLDKDGSSGPKYPRRVEIKDESSDAPKERESHFPQPSFRTSRLLRDDPTGVQSPSDFRRPREQPHSKAAERYPEVLSEPRTSSTNSTHPASVPQNYELQQPVPPKSTESFGKYIVKTKSDAATKIEQSGKTKSTTEYSFGDQFVTEKTKHNDEYTDGATEIGTWRETTLQRRFSNDLMAKPEVNTTPPRVAEDEPSVPKSLTEKIHKEPSVPPIEDRVTSLPTDPGLASTRQPATQEQLSSQQEPVSQGTTASARSTSKILSQLPEDDLDFLSADDIRANMAARRSRVVSDELRKAERAKLEKTFEETHRERNVIDSMLEAKVINDQFVRRVERQMQQPETSHEFQEINEPRTTTQVDKTPYTANESQLESSVERMKSWLEESGAKFSSLFWQDPTEEADAKKTRLFFDRILARIRKGRTTMKQVIEDLETDIPASKLLLKRMKADEDLLDSAINALRQRSGSGKSNALTPKKVRAIQELRLRYQSTDNDLTKAYAQLQELGDSDATKNVSPAFKRRLSIASKITQKNAHLTRYLIWSLQARLEDPEIEQSMLPNYKAVANSLLTLRDTQMALSRLLERAMLVYGVAPQTWEDVKIFSDHHDVENSQENEQPPQAKVYVGMSEVDKAQLRAKVAAEERLANEVDAQKSAMRGLSDDGYARVPKMAPKKSFEEQGPLAHSLFRPFGPVLERLESETSWKVGAAEIEEKATRKLNDNKLADDIQKVYEDTYGEITVDHKQPEILVDEKKVVEDNDVKKFDMLKDDPAIEEISMRANKLKASDPAPSGEVALVNTATETVQDTLAAAHTFVFSETATMDPKPSKVPDETVSEVSPLDTSSHVSETKSRMLYTILVHDPETGKLSLTTSTSVAPRGVSPMIPLHEALSQLDQPAKFIPHIKDGLEVVTAKKDMLILRDALNSTSSTKPFEMMNTSSVTDNKKGADSKVERGNINPIDGTARLSPTGYVGPEESQEQLEKEFTERRQAAERVVSTEESSNERQITQQESKGRKKGGKAAGIVKTAIWAAALCYVAGVLGEVAS</sequence>
<feature type="compositionally biased region" description="Polar residues" evidence="1">
    <location>
        <begin position="351"/>
        <end position="380"/>
    </location>
</feature>
<gene>
    <name evidence="2" type="ORF">ALTATR162_LOCUS1611</name>
</gene>
<dbReference type="OrthoDB" id="3946750at2759"/>
<dbReference type="EMBL" id="CAJRGZ010000015">
    <property type="protein sequence ID" value="CAG5144834.1"/>
    <property type="molecule type" value="Genomic_DNA"/>
</dbReference>
<feature type="compositionally biased region" description="Basic and acidic residues" evidence="1">
    <location>
        <begin position="1057"/>
        <end position="1068"/>
    </location>
</feature>
<feature type="compositionally biased region" description="Polar residues" evidence="1">
    <location>
        <begin position="201"/>
        <end position="220"/>
    </location>
</feature>
<feature type="compositionally biased region" description="Basic and acidic residues" evidence="1">
    <location>
        <begin position="41"/>
        <end position="50"/>
    </location>
</feature>
<name>A0A8J2N265_9PLEO</name>
<proteinExistence type="predicted"/>
<feature type="compositionally biased region" description="Polar residues" evidence="1">
    <location>
        <begin position="1112"/>
        <end position="1125"/>
    </location>
</feature>
<feature type="compositionally biased region" description="Basic and acidic residues" evidence="1">
    <location>
        <begin position="113"/>
        <end position="128"/>
    </location>
</feature>
<feature type="compositionally biased region" description="Basic and acidic residues" evidence="1">
    <location>
        <begin position="178"/>
        <end position="195"/>
    </location>
</feature>
<feature type="region of interest" description="Disordered" evidence="1">
    <location>
        <begin position="1048"/>
        <end position="1093"/>
    </location>
</feature>
<protein>
    <submittedName>
        <fullName evidence="2">Uncharacterized protein</fullName>
    </submittedName>
</protein>
<feature type="compositionally biased region" description="Basic and acidic residues" evidence="1">
    <location>
        <begin position="136"/>
        <end position="154"/>
    </location>
</feature>